<dbReference type="Proteomes" id="UP000291831">
    <property type="component" value="Unassembled WGS sequence"/>
</dbReference>
<evidence type="ECO:0000313" key="1">
    <source>
        <dbReference type="EMBL" id="RZB28675.1"/>
    </source>
</evidence>
<evidence type="ECO:0000313" key="2">
    <source>
        <dbReference type="Proteomes" id="UP000291831"/>
    </source>
</evidence>
<protein>
    <submittedName>
        <fullName evidence="1">Uncharacterized protein</fullName>
    </submittedName>
</protein>
<organism evidence="1 2">
    <name type="scientific">Candidatus Argoarchaeum ethanivorans</name>
    <dbReference type="NCBI Taxonomy" id="2608793"/>
    <lineage>
        <taxon>Archaea</taxon>
        <taxon>Methanobacteriati</taxon>
        <taxon>Methanobacteriota</taxon>
        <taxon>Stenosarchaea group</taxon>
        <taxon>Methanomicrobia</taxon>
        <taxon>Methanosarcinales</taxon>
        <taxon>Methanosarcinales incertae sedis</taxon>
        <taxon>GOM Arc I cluster</taxon>
        <taxon>Candidatus Argoarchaeum</taxon>
    </lineage>
</organism>
<accession>A0A8B3RYM8</accession>
<name>A0A8B3RYM8_9EURY</name>
<sequence length="134" mass="14614">MIVLHTGCQANTYEGLDVKLIAGVEARKGALVVSSDLVDKYKEPQFLKDVTKGAHPLVSTPHTIVSKWLLDNRIVDIKATGLVGAVTATGSKAVDAAFICPPYPSILVSSRKTIRERYEVAKQKIKIVRVDKKD</sequence>
<comment type="caution">
    <text evidence="1">The sequence shown here is derived from an EMBL/GenBank/DDBJ whole genome shotgun (WGS) entry which is preliminary data.</text>
</comment>
<proteinExistence type="predicted"/>
<dbReference type="EMBL" id="RPGO01000040">
    <property type="protein sequence ID" value="RZB28675.1"/>
    <property type="molecule type" value="Genomic_DNA"/>
</dbReference>
<gene>
    <name evidence="1" type="ORF">AEth_01935</name>
</gene>
<dbReference type="AlphaFoldDB" id="A0A8B3RYM8"/>
<reference evidence="2" key="1">
    <citation type="submission" date="2019-01" db="EMBL/GenBank/DDBJ databases">
        <title>Anaerobic oxidation of ethane by archaea from a marine hydrocarbon seep.</title>
        <authorList>
            <person name="Musat F."/>
        </authorList>
    </citation>
    <scope>NUCLEOTIDE SEQUENCE [LARGE SCALE GENOMIC DNA]</scope>
</reference>